<dbReference type="GO" id="GO:0042941">
    <property type="term" value="P:D-alanine transmembrane transport"/>
    <property type="evidence" value="ECO:0007669"/>
    <property type="project" value="TreeGrafter"/>
</dbReference>
<evidence type="ECO:0000256" key="6">
    <source>
        <dbReference type="ARBA" id="ARBA00022970"/>
    </source>
</evidence>
<name>A0A7C4ASW9_9BACT</name>
<sequence>MDLHYALQQIVFGLTLGCFYALLAIGYTMVYGVLRLINFAHGDLLMVSAYIAFFAIVMFHLPWYASFAIAVALTGLLGFLIDRGAYRPIRQSPRISALITAIGVSFLLENLGIVLIGGRPKSFPSPKMFTGTFSIAGIQIPWLSVWIFFITMALLVLVALIVYRSRVGIAMRAISRDMETVLLMGVDVNKVISFTFVLGSVLAAFGGIMWCLKYPALEPFMGVIPGLKAFVAAVLGGIGNVMGAALGGMILGLAEVLIVAVQPDWSGYRDAIAFCILIALLLTRPTGIMGEPLSD</sequence>
<dbReference type="GO" id="GO:0005886">
    <property type="term" value="C:plasma membrane"/>
    <property type="evidence" value="ECO:0007669"/>
    <property type="project" value="UniProtKB-SubCell"/>
</dbReference>
<comment type="caution">
    <text evidence="11">The sequence shown here is derived from an EMBL/GenBank/DDBJ whole genome shotgun (WGS) entry which is preliminary data.</text>
</comment>
<dbReference type="PANTHER" id="PTHR11795:SF371">
    <property type="entry name" value="HIGH-AFFINITY BRANCHED-CHAIN AMINO ACID TRANSPORT SYSTEM PERMEASE PROTEIN LIVH"/>
    <property type="match status" value="1"/>
</dbReference>
<dbReference type="CDD" id="cd06582">
    <property type="entry name" value="TM_PBP1_LivH_like"/>
    <property type="match status" value="1"/>
</dbReference>
<evidence type="ECO:0000256" key="5">
    <source>
        <dbReference type="ARBA" id="ARBA00022692"/>
    </source>
</evidence>
<dbReference type="GO" id="GO:1903806">
    <property type="term" value="P:L-isoleucine import across plasma membrane"/>
    <property type="evidence" value="ECO:0007669"/>
    <property type="project" value="TreeGrafter"/>
</dbReference>
<evidence type="ECO:0000313" key="11">
    <source>
        <dbReference type="EMBL" id="HGH61861.1"/>
    </source>
</evidence>
<evidence type="ECO:0000256" key="1">
    <source>
        <dbReference type="ARBA" id="ARBA00004651"/>
    </source>
</evidence>
<feature type="transmembrane region" description="Helical" evidence="10">
    <location>
        <begin position="98"/>
        <end position="118"/>
    </location>
</feature>
<dbReference type="AlphaFoldDB" id="A0A7C4ASW9"/>
<dbReference type="PANTHER" id="PTHR11795">
    <property type="entry name" value="BRANCHED-CHAIN AMINO ACID TRANSPORT SYSTEM PERMEASE PROTEIN LIVH"/>
    <property type="match status" value="1"/>
</dbReference>
<proteinExistence type="inferred from homology"/>
<feature type="transmembrane region" description="Helical" evidence="10">
    <location>
        <begin position="44"/>
        <end position="61"/>
    </location>
</feature>
<evidence type="ECO:0000256" key="3">
    <source>
        <dbReference type="ARBA" id="ARBA00022475"/>
    </source>
</evidence>
<feature type="transmembrane region" description="Helical" evidence="10">
    <location>
        <begin position="67"/>
        <end position="86"/>
    </location>
</feature>
<dbReference type="GO" id="GO:0015192">
    <property type="term" value="F:L-phenylalanine transmembrane transporter activity"/>
    <property type="evidence" value="ECO:0007669"/>
    <property type="project" value="TreeGrafter"/>
</dbReference>
<dbReference type="EMBL" id="DTGT01000364">
    <property type="protein sequence ID" value="HGH61861.1"/>
    <property type="molecule type" value="Genomic_DNA"/>
</dbReference>
<keyword evidence="2" id="KW-0813">Transport</keyword>
<keyword evidence="5 10" id="KW-0812">Transmembrane</keyword>
<accession>A0A7C4ASW9</accession>
<evidence type="ECO:0000256" key="8">
    <source>
        <dbReference type="ARBA" id="ARBA00023136"/>
    </source>
</evidence>
<evidence type="ECO:0000256" key="7">
    <source>
        <dbReference type="ARBA" id="ARBA00022989"/>
    </source>
</evidence>
<dbReference type="InterPro" id="IPR052157">
    <property type="entry name" value="BCAA_transport_permease"/>
</dbReference>
<keyword evidence="6" id="KW-0029">Amino-acid transport</keyword>
<keyword evidence="4" id="KW-0997">Cell inner membrane</keyword>
<feature type="transmembrane region" description="Helical" evidence="10">
    <location>
        <begin position="191"/>
        <end position="210"/>
    </location>
</feature>
<keyword evidence="8 10" id="KW-0472">Membrane</keyword>
<gene>
    <name evidence="11" type="ORF">ENV54_11255</name>
</gene>
<keyword evidence="3" id="KW-1003">Cell membrane</keyword>
<protein>
    <submittedName>
        <fullName evidence="11">Branched-chain amino acid ABC transporter permease</fullName>
    </submittedName>
</protein>
<evidence type="ECO:0000256" key="4">
    <source>
        <dbReference type="ARBA" id="ARBA00022519"/>
    </source>
</evidence>
<dbReference type="InterPro" id="IPR001851">
    <property type="entry name" value="ABC_transp_permease"/>
</dbReference>
<comment type="similarity">
    <text evidence="9">Belongs to the binding-protein-dependent transport system permease family. LivHM subfamily.</text>
</comment>
<evidence type="ECO:0000256" key="10">
    <source>
        <dbReference type="SAM" id="Phobius"/>
    </source>
</evidence>
<dbReference type="Pfam" id="PF02653">
    <property type="entry name" value="BPD_transp_2"/>
    <property type="match status" value="1"/>
</dbReference>
<dbReference type="GO" id="GO:0015808">
    <property type="term" value="P:L-alanine transport"/>
    <property type="evidence" value="ECO:0007669"/>
    <property type="project" value="TreeGrafter"/>
</dbReference>
<comment type="subcellular location">
    <subcellularLocation>
        <location evidence="1">Cell membrane</location>
        <topology evidence="1">Multi-pass membrane protein</topology>
    </subcellularLocation>
</comment>
<reference evidence="11" key="1">
    <citation type="journal article" date="2020" name="mSystems">
        <title>Genome- and Community-Level Interaction Insights into Carbon Utilization and Element Cycling Functions of Hydrothermarchaeota in Hydrothermal Sediment.</title>
        <authorList>
            <person name="Zhou Z."/>
            <person name="Liu Y."/>
            <person name="Xu W."/>
            <person name="Pan J."/>
            <person name="Luo Z.H."/>
            <person name="Li M."/>
        </authorList>
    </citation>
    <scope>NUCLEOTIDE SEQUENCE [LARGE SCALE GENOMIC DNA]</scope>
    <source>
        <strain evidence="11">SpSt-769</strain>
    </source>
</reference>
<keyword evidence="7 10" id="KW-1133">Transmembrane helix</keyword>
<organism evidence="11">
    <name type="scientific">Desulfomonile tiedjei</name>
    <dbReference type="NCBI Taxonomy" id="2358"/>
    <lineage>
        <taxon>Bacteria</taxon>
        <taxon>Pseudomonadati</taxon>
        <taxon>Thermodesulfobacteriota</taxon>
        <taxon>Desulfomonilia</taxon>
        <taxon>Desulfomonilales</taxon>
        <taxon>Desulfomonilaceae</taxon>
        <taxon>Desulfomonile</taxon>
    </lineage>
</organism>
<evidence type="ECO:0000256" key="9">
    <source>
        <dbReference type="ARBA" id="ARBA00037998"/>
    </source>
</evidence>
<feature type="transmembrane region" description="Helical" evidence="10">
    <location>
        <begin position="6"/>
        <end position="32"/>
    </location>
</feature>
<feature type="transmembrane region" description="Helical" evidence="10">
    <location>
        <begin position="230"/>
        <end position="259"/>
    </location>
</feature>
<feature type="transmembrane region" description="Helical" evidence="10">
    <location>
        <begin position="271"/>
        <end position="290"/>
    </location>
</feature>
<evidence type="ECO:0000256" key="2">
    <source>
        <dbReference type="ARBA" id="ARBA00022448"/>
    </source>
</evidence>
<dbReference type="GO" id="GO:0015188">
    <property type="term" value="F:L-isoleucine transmembrane transporter activity"/>
    <property type="evidence" value="ECO:0007669"/>
    <property type="project" value="TreeGrafter"/>
</dbReference>
<dbReference type="GO" id="GO:0015190">
    <property type="term" value="F:L-leucine transmembrane transporter activity"/>
    <property type="evidence" value="ECO:0007669"/>
    <property type="project" value="TreeGrafter"/>
</dbReference>
<feature type="transmembrane region" description="Helical" evidence="10">
    <location>
        <begin position="138"/>
        <end position="163"/>
    </location>
</feature>
<dbReference type="GO" id="GO:0005304">
    <property type="term" value="F:L-valine transmembrane transporter activity"/>
    <property type="evidence" value="ECO:0007669"/>
    <property type="project" value="TreeGrafter"/>
</dbReference>